<dbReference type="Proteomes" id="UP000031488">
    <property type="component" value="Unassembled WGS sequence"/>
</dbReference>
<dbReference type="CDD" id="cd06558">
    <property type="entry name" value="crotonase-like"/>
    <property type="match status" value="1"/>
</dbReference>
<dbReference type="PANTHER" id="PTHR11941">
    <property type="entry name" value="ENOYL-COA HYDRATASE-RELATED"/>
    <property type="match status" value="1"/>
</dbReference>
<dbReference type="RefSeq" id="WP_082019052.1">
    <property type="nucleotide sequence ID" value="NZ_JTJZ01000022.1"/>
</dbReference>
<dbReference type="GO" id="GO:0016853">
    <property type="term" value="F:isomerase activity"/>
    <property type="evidence" value="ECO:0007669"/>
    <property type="project" value="UniProtKB-KW"/>
</dbReference>
<dbReference type="Pfam" id="PF00378">
    <property type="entry name" value="ECH_1"/>
    <property type="match status" value="1"/>
</dbReference>
<dbReference type="STRING" id="1703.BLSMQ_0152"/>
<gene>
    <name evidence="2" type="ORF">AE0388_2898</name>
</gene>
<organism evidence="2 3">
    <name type="scientific">Brevibacterium linens</name>
    <dbReference type="NCBI Taxonomy" id="1703"/>
    <lineage>
        <taxon>Bacteria</taxon>
        <taxon>Bacillati</taxon>
        <taxon>Actinomycetota</taxon>
        <taxon>Actinomycetes</taxon>
        <taxon>Micrococcales</taxon>
        <taxon>Brevibacteriaceae</taxon>
        <taxon>Brevibacterium</taxon>
    </lineage>
</organism>
<dbReference type="PATRIC" id="fig|1703.6.peg.2845"/>
<sequence>MSAGAGDGGGAAGMSDTASPLLIERLPDRTIIRLNRPEVRNAIDQTMGDALHSVCAELEAEPKVAILTGTSGVFAAGADISQLRNRRRDDALAGINSKIFSRIQELPMPVIALVEGYALGGGAELAFAADFRIGTPSTKIGNPETGLGILAAAGAAWRLRELVGEPRAKEILLAGRTLQADEAKAIGLLNDVVDPEDLELAGQALADRIASFAPLAVRLSKSAFHAPREAHPLIDNVAQAVLFETEEKFARMDAFLSKREAKKAKKAAEQEAAERARAEAVATEAIDQQQETRTRGEGDNA</sequence>
<dbReference type="OrthoDB" id="5174409at2"/>
<dbReference type="InterPro" id="IPR001753">
    <property type="entry name" value="Enoyl-CoA_hydra/iso"/>
</dbReference>
<feature type="compositionally biased region" description="Basic and acidic residues" evidence="1">
    <location>
        <begin position="266"/>
        <end position="278"/>
    </location>
</feature>
<dbReference type="Gene3D" id="3.90.226.10">
    <property type="entry name" value="2-enoyl-CoA Hydratase, Chain A, domain 1"/>
    <property type="match status" value="1"/>
</dbReference>
<feature type="compositionally biased region" description="Basic and acidic residues" evidence="1">
    <location>
        <begin position="290"/>
        <end position="301"/>
    </location>
</feature>
<comment type="caution">
    <text evidence="2">The sequence shown here is derived from an EMBL/GenBank/DDBJ whole genome shotgun (WGS) entry which is preliminary data.</text>
</comment>
<name>A0A0B8ZX35_BRELN</name>
<evidence type="ECO:0000256" key="1">
    <source>
        <dbReference type="SAM" id="MobiDB-lite"/>
    </source>
</evidence>
<evidence type="ECO:0000313" key="2">
    <source>
        <dbReference type="EMBL" id="KHS50826.1"/>
    </source>
</evidence>
<dbReference type="EMBL" id="JTJZ01000022">
    <property type="protein sequence ID" value="KHS50826.1"/>
    <property type="molecule type" value="Genomic_DNA"/>
</dbReference>
<accession>A0A0B8ZX35</accession>
<reference evidence="2 3" key="1">
    <citation type="submission" date="2014-11" db="EMBL/GenBank/DDBJ databases">
        <title>Draft Genome Sequence of Brevibacterium linens AE038-8.</title>
        <authorList>
            <person name="Maizel D."/>
            <person name="Utturkar S.M."/>
            <person name="Brown S.D."/>
            <person name="Ferrero M."/>
            <person name="Rosen B.P."/>
        </authorList>
    </citation>
    <scope>NUCLEOTIDE SEQUENCE [LARGE SCALE GENOMIC DNA]</scope>
    <source>
        <strain evidence="2 3">AE038-8</strain>
    </source>
</reference>
<keyword evidence="3" id="KW-1185">Reference proteome</keyword>
<proteinExistence type="predicted"/>
<dbReference type="InterPro" id="IPR029045">
    <property type="entry name" value="ClpP/crotonase-like_dom_sf"/>
</dbReference>
<dbReference type="GO" id="GO:0006635">
    <property type="term" value="P:fatty acid beta-oxidation"/>
    <property type="evidence" value="ECO:0007669"/>
    <property type="project" value="TreeGrafter"/>
</dbReference>
<feature type="region of interest" description="Disordered" evidence="1">
    <location>
        <begin position="263"/>
        <end position="301"/>
    </location>
</feature>
<keyword evidence="2" id="KW-0413">Isomerase</keyword>
<evidence type="ECO:0000313" key="3">
    <source>
        <dbReference type="Proteomes" id="UP000031488"/>
    </source>
</evidence>
<dbReference type="PANTHER" id="PTHR11941:SF54">
    <property type="entry name" value="ENOYL-COA HYDRATASE, MITOCHONDRIAL"/>
    <property type="match status" value="1"/>
</dbReference>
<dbReference type="SUPFAM" id="SSF52096">
    <property type="entry name" value="ClpP/crotonase"/>
    <property type="match status" value="1"/>
</dbReference>
<protein>
    <submittedName>
        <fullName evidence="2">Enoyl-CoA hydratase/isomerase</fullName>
    </submittedName>
</protein>
<dbReference type="AlphaFoldDB" id="A0A0B8ZX35"/>